<reference evidence="1" key="1">
    <citation type="journal article" date="2014" name="Nat. Commun.">
        <title>The tobacco genome sequence and its comparison with those of tomato and potato.</title>
        <authorList>
            <person name="Sierro N."/>
            <person name="Battey J.N."/>
            <person name="Ouadi S."/>
            <person name="Bakaher N."/>
            <person name="Bovet L."/>
            <person name="Willig A."/>
            <person name="Goepfert S."/>
            <person name="Peitsch M.C."/>
            <person name="Ivanov N.V."/>
        </authorList>
    </citation>
    <scope>NUCLEOTIDE SEQUENCE [LARGE SCALE GENOMIC DNA]</scope>
</reference>
<evidence type="ECO:0000313" key="2">
    <source>
        <dbReference type="RefSeq" id="XP_075079919.1"/>
    </source>
</evidence>
<organism evidence="1 2">
    <name type="scientific">Nicotiana tabacum</name>
    <name type="common">Common tobacco</name>
    <dbReference type="NCBI Taxonomy" id="4097"/>
    <lineage>
        <taxon>Eukaryota</taxon>
        <taxon>Viridiplantae</taxon>
        <taxon>Streptophyta</taxon>
        <taxon>Embryophyta</taxon>
        <taxon>Tracheophyta</taxon>
        <taxon>Spermatophyta</taxon>
        <taxon>Magnoliopsida</taxon>
        <taxon>eudicotyledons</taxon>
        <taxon>Gunneridae</taxon>
        <taxon>Pentapetalae</taxon>
        <taxon>asterids</taxon>
        <taxon>lamiids</taxon>
        <taxon>Solanales</taxon>
        <taxon>Solanaceae</taxon>
        <taxon>Nicotianoideae</taxon>
        <taxon>Nicotianeae</taxon>
        <taxon>Nicotiana</taxon>
    </lineage>
</organism>
<protein>
    <submittedName>
        <fullName evidence="2">Uncharacterized protein LOC142165216</fullName>
    </submittedName>
</protein>
<evidence type="ECO:0000313" key="1">
    <source>
        <dbReference type="Proteomes" id="UP000790787"/>
    </source>
</evidence>
<name>A0AC58S4L7_TOBAC</name>
<sequence length="233" mass="27408">MKIVIWNVRGFNKTHTQYIHDIVQNSSSSKQFAFTAIYGLHTIAHMCDMWEALRRIDSQMANFWLIMGDFNAVMDIEDRDCKLNELNNVDRSYTWTNNHVYSRIDRAIVNAHWMMSMPPMQVNVMDPQFSDHSPLCIELDQKWILKGNLSSFSTAWKEFVSTTSKVQQLRETLANIQAQMRTTTTPEDMFEIERNTKQQLKKWSKIEESIYIQRSRIQWLQLGDSNIAFSLQA</sequence>
<dbReference type="Proteomes" id="UP000790787">
    <property type="component" value="Chromosome 10"/>
</dbReference>
<keyword evidence="1" id="KW-1185">Reference proteome</keyword>
<reference evidence="2" key="2">
    <citation type="submission" date="2025-08" db="UniProtKB">
        <authorList>
            <consortium name="RefSeq"/>
        </authorList>
    </citation>
    <scope>IDENTIFICATION</scope>
    <source>
        <tissue evidence="2">Leaf</tissue>
    </source>
</reference>
<proteinExistence type="predicted"/>
<dbReference type="RefSeq" id="XP_075079919.1">
    <property type="nucleotide sequence ID" value="XM_075223818.1"/>
</dbReference>
<gene>
    <name evidence="2" type="primary">LOC142165216</name>
</gene>
<accession>A0AC58S4L7</accession>